<dbReference type="RefSeq" id="WP_311360795.1">
    <property type="nucleotide sequence ID" value="NZ_JAVRIE010000002.1"/>
</dbReference>
<dbReference type="EMBL" id="JAVRIE010000002">
    <property type="protein sequence ID" value="MDT0582003.1"/>
    <property type="molecule type" value="Genomic_DNA"/>
</dbReference>
<dbReference type="SUPFAM" id="SSF56935">
    <property type="entry name" value="Porins"/>
    <property type="match status" value="1"/>
</dbReference>
<evidence type="ECO:0000256" key="1">
    <source>
        <dbReference type="SAM" id="SignalP"/>
    </source>
</evidence>
<protein>
    <recommendedName>
        <fullName evidence="4">Outer membrane protein beta-barrel domain-containing protein</fullName>
    </recommendedName>
</protein>
<sequence>MMKMKTPLYAAALLSLGVVNQAAFAQQPTLSFVELGYGQTKIEDVFSEDRFSGLNLSASFELTEDWYLPINYFKHSADDTATFSQSYTDGVNVFQEDFDEKFEVDYSEFSIGLGYIFRLGDSSMFTADISYLKVEAEVATTVNIRTTSPTVPETLFTDRFSASESDDGLSSRLMYRKRVNDAFQFNAGLHLKVARINSETESNSSVIAEGLYHINENFALKLAASLGDDDAMIGSVRYSF</sequence>
<proteinExistence type="predicted"/>
<organism evidence="2 3">
    <name type="scientific">Brumicola blandensis</name>
    <dbReference type="NCBI Taxonomy" id="3075611"/>
    <lineage>
        <taxon>Bacteria</taxon>
        <taxon>Pseudomonadati</taxon>
        <taxon>Pseudomonadota</taxon>
        <taxon>Gammaproteobacteria</taxon>
        <taxon>Alteromonadales</taxon>
        <taxon>Alteromonadaceae</taxon>
        <taxon>Brumicola</taxon>
    </lineage>
</organism>
<reference evidence="2 3" key="1">
    <citation type="submission" date="2023-09" db="EMBL/GenBank/DDBJ databases">
        <authorList>
            <person name="Rey-Velasco X."/>
        </authorList>
    </citation>
    <scope>NUCLEOTIDE SEQUENCE [LARGE SCALE GENOMIC DNA]</scope>
    <source>
        <strain evidence="2 3">W409</strain>
    </source>
</reference>
<evidence type="ECO:0000313" key="2">
    <source>
        <dbReference type="EMBL" id="MDT0582003.1"/>
    </source>
</evidence>
<gene>
    <name evidence="2" type="ORF">RM544_05600</name>
</gene>
<evidence type="ECO:0008006" key="4">
    <source>
        <dbReference type="Google" id="ProtNLM"/>
    </source>
</evidence>
<comment type="caution">
    <text evidence="2">The sequence shown here is derived from an EMBL/GenBank/DDBJ whole genome shotgun (WGS) entry which is preliminary data.</text>
</comment>
<dbReference type="Proteomes" id="UP001249020">
    <property type="component" value="Unassembled WGS sequence"/>
</dbReference>
<evidence type="ECO:0000313" key="3">
    <source>
        <dbReference type="Proteomes" id="UP001249020"/>
    </source>
</evidence>
<name>A0AAW8QXX2_9ALTE</name>
<accession>A0AAW8QXX2</accession>
<feature type="chain" id="PRO_5043846809" description="Outer membrane protein beta-barrel domain-containing protein" evidence="1">
    <location>
        <begin position="26"/>
        <end position="240"/>
    </location>
</feature>
<feature type="signal peptide" evidence="1">
    <location>
        <begin position="1"/>
        <end position="25"/>
    </location>
</feature>
<dbReference type="AlphaFoldDB" id="A0AAW8QXX2"/>
<keyword evidence="3" id="KW-1185">Reference proteome</keyword>
<keyword evidence="1" id="KW-0732">Signal</keyword>